<dbReference type="PATRIC" id="fig|1194972.3.peg.1910"/>
<feature type="chain" id="PRO_5038703833" description="Putative Flp pilus-assembly TadG-like N-terminal domain-containing protein" evidence="1">
    <location>
        <begin position="19"/>
        <end position="103"/>
    </location>
</feature>
<feature type="signal peptide" evidence="1">
    <location>
        <begin position="1"/>
        <end position="18"/>
    </location>
</feature>
<gene>
    <name evidence="3" type="ORF">MVAC_09517</name>
</gene>
<organism evidence="3 4">
    <name type="scientific">Mycolicibacterium vaccae ATCC 25954</name>
    <dbReference type="NCBI Taxonomy" id="1194972"/>
    <lineage>
        <taxon>Bacteria</taxon>
        <taxon>Bacillati</taxon>
        <taxon>Actinomycetota</taxon>
        <taxon>Actinomycetes</taxon>
        <taxon>Mycobacteriales</taxon>
        <taxon>Mycobacteriaceae</taxon>
        <taxon>Mycolicibacterium</taxon>
    </lineage>
</organism>
<feature type="domain" description="Putative Flp pilus-assembly TadG-like N-terminal" evidence="2">
    <location>
        <begin position="2"/>
        <end position="37"/>
    </location>
</feature>
<sequence length="103" mass="9907">MVLALVALMWGGVAVASAVTARHRAQAAADLAALSAAYRIAAGHAAACGTADYVATAMGARVADCAVDGLDVQVRTTVAVPTVGPATGPASAVARAGPVDPAP</sequence>
<dbReference type="HOGENOM" id="CLU_104210_1_1_11"/>
<comment type="caution">
    <text evidence="3">The sequence shown here is derived from an EMBL/GenBank/DDBJ whole genome shotgun (WGS) entry which is preliminary data.</text>
</comment>
<proteinExistence type="predicted"/>
<dbReference type="NCBIfam" id="TIGR03816">
    <property type="entry name" value="tadE_like_DECH"/>
    <property type="match status" value="1"/>
</dbReference>
<dbReference type="InterPro" id="IPR028087">
    <property type="entry name" value="Tad_N"/>
</dbReference>
<keyword evidence="4" id="KW-1185">Reference proteome</keyword>
<dbReference type="AlphaFoldDB" id="K0UUF3"/>
<evidence type="ECO:0000313" key="3">
    <source>
        <dbReference type="EMBL" id="EJZ10401.1"/>
    </source>
</evidence>
<keyword evidence="1" id="KW-0732">Signal</keyword>
<dbReference type="InterPro" id="IPR021202">
    <property type="entry name" value="Rv3654c-like"/>
</dbReference>
<dbReference type="Proteomes" id="UP000006072">
    <property type="component" value="Unassembled WGS sequence"/>
</dbReference>
<name>K0UUF3_MYCVA</name>
<evidence type="ECO:0000259" key="2">
    <source>
        <dbReference type="Pfam" id="PF13400"/>
    </source>
</evidence>
<reference evidence="3 4" key="1">
    <citation type="journal article" date="2012" name="J. Bacteriol.">
        <title>Complete Genome Sequence of Mycobacterium vaccae Type Strain ATCC 25954.</title>
        <authorList>
            <person name="Ho Y.S."/>
            <person name="Adroub S.A."/>
            <person name="Abadi M."/>
            <person name="Al Alwan B."/>
            <person name="Alkhateeb R."/>
            <person name="Gao G."/>
            <person name="Ragab A."/>
            <person name="Ali S."/>
            <person name="van Soolingen D."/>
            <person name="Bitter W."/>
            <person name="Pain A."/>
            <person name="Abdallah A.M."/>
        </authorList>
    </citation>
    <scope>NUCLEOTIDE SEQUENCE [LARGE SCALE GENOMIC DNA]</scope>
    <source>
        <strain evidence="3 4">ATCC 25954</strain>
    </source>
</reference>
<evidence type="ECO:0000256" key="1">
    <source>
        <dbReference type="SAM" id="SignalP"/>
    </source>
</evidence>
<protein>
    <recommendedName>
        <fullName evidence="2">Putative Flp pilus-assembly TadG-like N-terminal domain-containing protein</fullName>
    </recommendedName>
</protein>
<dbReference type="Pfam" id="PF13400">
    <property type="entry name" value="Tad"/>
    <property type="match status" value="1"/>
</dbReference>
<evidence type="ECO:0000313" key="4">
    <source>
        <dbReference type="Proteomes" id="UP000006072"/>
    </source>
</evidence>
<dbReference type="EMBL" id="ALQA01000015">
    <property type="protein sequence ID" value="EJZ10401.1"/>
    <property type="molecule type" value="Genomic_DNA"/>
</dbReference>
<accession>K0UUF3</accession>